<dbReference type="CDD" id="cd02796">
    <property type="entry name" value="tRNA_bind_bactPheRS"/>
    <property type="match status" value="1"/>
</dbReference>
<proteinExistence type="predicted"/>
<reference evidence="5" key="1">
    <citation type="journal article" date="2023" name="PeerJ">
        <title>Selection and evaluation of lactic acid bacteria from chicken feces in Thailand as potential probiotics.</title>
        <authorList>
            <person name="Khurajog B."/>
            <person name="Disastra Y."/>
            <person name="Lawwyne L.D."/>
            <person name="Sirichokchatchawan W."/>
            <person name="Niyomtham W."/>
            <person name="Yindee J."/>
            <person name="Hampson D.J."/>
            <person name="Prapasarakul N."/>
        </authorList>
    </citation>
    <scope>NUCLEOTIDE SEQUENCE</scope>
    <source>
        <strain evidence="5">BF9</strain>
    </source>
</reference>
<evidence type="ECO:0000256" key="2">
    <source>
        <dbReference type="ARBA" id="ARBA00022884"/>
    </source>
</evidence>
<dbReference type="RefSeq" id="WP_005916483.1">
    <property type="nucleotide sequence ID" value="NZ_BJMF01000002.1"/>
</dbReference>
<dbReference type="Pfam" id="PF14794">
    <property type="entry name" value="DUF4479"/>
    <property type="match status" value="1"/>
</dbReference>
<accession>A0AAW8YF76</accession>
<evidence type="ECO:0000313" key="5">
    <source>
        <dbReference type="EMBL" id="MDV2620149.1"/>
    </source>
</evidence>
<evidence type="ECO:0000256" key="1">
    <source>
        <dbReference type="ARBA" id="ARBA00022555"/>
    </source>
</evidence>
<sequence>MLVASYNPKTMGDILITMVNPDAEKQAVEQKDNVVRIFDADSNVTTGYNFLEVSNVLPELDGHGPVTLTAAQVTKLNEQLRQAGFADELVADESPKFVVGYVKTVKPHPDSDHLQITETEVDNGETLQIVSGSPNMKADIKVVVAKVGAMMPDGMIIWPGELRGVSSDGMIASGRELHLKNAPQKKGALILPDDFEVGTAFDFAKGNHIFD</sequence>
<dbReference type="InterPro" id="IPR012340">
    <property type="entry name" value="NA-bd_OB-fold"/>
</dbReference>
<dbReference type="PROSITE" id="PS50886">
    <property type="entry name" value="TRBD"/>
    <property type="match status" value="1"/>
</dbReference>
<protein>
    <submittedName>
        <fullName evidence="5">DUF4479 and tRNA-binding domain-containing protein</fullName>
    </submittedName>
</protein>
<dbReference type="Proteomes" id="UP001280897">
    <property type="component" value="Unassembled WGS sequence"/>
</dbReference>
<dbReference type="InterPro" id="IPR027855">
    <property type="entry name" value="DUF4479"/>
</dbReference>
<dbReference type="EMBL" id="JAWJAV010000001">
    <property type="protein sequence ID" value="MDV2620149.1"/>
    <property type="molecule type" value="Genomic_DNA"/>
</dbReference>
<gene>
    <name evidence="5" type="ORF">R0G89_00165</name>
</gene>
<dbReference type="AlphaFoldDB" id="A0AAW8YF76"/>
<dbReference type="KEGG" id="paci:A4V11_00675"/>
<dbReference type="InterPro" id="IPR033714">
    <property type="entry name" value="tRNA_bind_bactPheRS"/>
</dbReference>
<organism evidence="5 6">
    <name type="scientific">Pediococcus acidilactici</name>
    <dbReference type="NCBI Taxonomy" id="1254"/>
    <lineage>
        <taxon>Bacteria</taxon>
        <taxon>Bacillati</taxon>
        <taxon>Bacillota</taxon>
        <taxon>Bacilli</taxon>
        <taxon>Lactobacillales</taxon>
        <taxon>Lactobacillaceae</taxon>
        <taxon>Pediococcus</taxon>
        <taxon>Pediococcus acidilactici group</taxon>
    </lineage>
</organism>
<dbReference type="Pfam" id="PF01588">
    <property type="entry name" value="tRNA_bind"/>
    <property type="match status" value="1"/>
</dbReference>
<dbReference type="GeneID" id="57365644"/>
<dbReference type="SUPFAM" id="SSF50249">
    <property type="entry name" value="Nucleic acid-binding proteins"/>
    <property type="match status" value="1"/>
</dbReference>
<dbReference type="Gene3D" id="3.30.1940.10">
    <property type="entry name" value="YtpR-like"/>
    <property type="match status" value="1"/>
</dbReference>
<reference evidence="5" key="2">
    <citation type="submission" date="2023-10" db="EMBL/GenBank/DDBJ databases">
        <authorList>
            <person name="Khurajog B."/>
        </authorList>
    </citation>
    <scope>NUCLEOTIDE SEQUENCE</scope>
    <source>
        <strain evidence="5">BF9</strain>
    </source>
</reference>
<dbReference type="NCBIfam" id="NF045760">
    <property type="entry name" value="YtpR"/>
    <property type="match status" value="1"/>
</dbReference>
<evidence type="ECO:0000256" key="3">
    <source>
        <dbReference type="PROSITE-ProRule" id="PRU00209"/>
    </source>
</evidence>
<dbReference type="InterPro" id="IPR002547">
    <property type="entry name" value="tRNA-bd_dom"/>
</dbReference>
<keyword evidence="2 3" id="KW-0694">RNA-binding</keyword>
<comment type="caution">
    <text evidence="5">The sequence shown here is derived from an EMBL/GenBank/DDBJ whole genome shotgun (WGS) entry which is preliminary data.</text>
</comment>
<dbReference type="Gene3D" id="2.40.50.140">
    <property type="entry name" value="Nucleic acid-binding proteins"/>
    <property type="match status" value="1"/>
</dbReference>
<evidence type="ECO:0000313" key="6">
    <source>
        <dbReference type="Proteomes" id="UP001280897"/>
    </source>
</evidence>
<keyword evidence="1 3" id="KW-0820">tRNA-binding</keyword>
<dbReference type="GO" id="GO:0000049">
    <property type="term" value="F:tRNA binding"/>
    <property type="evidence" value="ECO:0007669"/>
    <property type="project" value="UniProtKB-UniRule"/>
</dbReference>
<dbReference type="InterPro" id="IPR037154">
    <property type="entry name" value="YtpR-like_sf"/>
</dbReference>
<evidence type="ECO:0000259" key="4">
    <source>
        <dbReference type="PROSITE" id="PS50886"/>
    </source>
</evidence>
<name>A0AAW8YF76_PEDAC</name>
<feature type="domain" description="TRNA-binding" evidence="4">
    <location>
        <begin position="91"/>
        <end position="202"/>
    </location>
</feature>